<sequence>MVLTRSGATSDGMDQHIPSVDRGIAGESETLLSASGVAHVPPGAPPPPTAGPSGASTSAAPFAQSPAPSVQPGTPIVMTDQHLAYLLSLIRAPASPPAPVTSALSGNFANCSSRFDGAKGSDVLAFVDAIEIYKECVAIEDHIALRGLPMLLSGLAATWWQGVKASVNSWPDAIELLKQTYGPRLPPHRVYRKIFGTRR</sequence>
<organism evidence="1 2">
    <name type="scientific">Dendrolimus kikuchii</name>
    <dbReference type="NCBI Taxonomy" id="765133"/>
    <lineage>
        <taxon>Eukaryota</taxon>
        <taxon>Metazoa</taxon>
        <taxon>Ecdysozoa</taxon>
        <taxon>Arthropoda</taxon>
        <taxon>Hexapoda</taxon>
        <taxon>Insecta</taxon>
        <taxon>Pterygota</taxon>
        <taxon>Neoptera</taxon>
        <taxon>Endopterygota</taxon>
        <taxon>Lepidoptera</taxon>
        <taxon>Glossata</taxon>
        <taxon>Ditrysia</taxon>
        <taxon>Bombycoidea</taxon>
        <taxon>Lasiocampidae</taxon>
        <taxon>Dendrolimus</taxon>
    </lineage>
</organism>
<keyword evidence="2" id="KW-1185">Reference proteome</keyword>
<name>A0ACC1D1X7_9NEOP</name>
<evidence type="ECO:0000313" key="2">
    <source>
        <dbReference type="Proteomes" id="UP000824533"/>
    </source>
</evidence>
<dbReference type="Proteomes" id="UP000824533">
    <property type="component" value="Linkage Group LG11"/>
</dbReference>
<dbReference type="EMBL" id="CM034397">
    <property type="protein sequence ID" value="KAJ0177831.1"/>
    <property type="molecule type" value="Genomic_DNA"/>
</dbReference>
<protein>
    <submittedName>
        <fullName evidence="1">Uncharacterized protein</fullName>
    </submittedName>
</protein>
<proteinExistence type="predicted"/>
<evidence type="ECO:0000313" key="1">
    <source>
        <dbReference type="EMBL" id="KAJ0177831.1"/>
    </source>
</evidence>
<gene>
    <name evidence="1" type="ORF">K1T71_006704</name>
</gene>
<comment type="caution">
    <text evidence="1">The sequence shown here is derived from an EMBL/GenBank/DDBJ whole genome shotgun (WGS) entry which is preliminary data.</text>
</comment>
<accession>A0ACC1D1X7</accession>
<reference evidence="1 2" key="1">
    <citation type="journal article" date="2021" name="Front. Genet.">
        <title>Chromosome-Level Genome Assembly Reveals Significant Gene Expansion in the Toll and IMD Signaling Pathways of Dendrolimus kikuchii.</title>
        <authorList>
            <person name="Zhou J."/>
            <person name="Wu P."/>
            <person name="Xiong Z."/>
            <person name="Liu N."/>
            <person name="Zhao N."/>
            <person name="Ji M."/>
            <person name="Qiu Y."/>
            <person name="Yang B."/>
        </authorList>
    </citation>
    <scope>NUCLEOTIDE SEQUENCE [LARGE SCALE GENOMIC DNA]</scope>
    <source>
        <strain evidence="1">Ann1</strain>
    </source>
</reference>